<evidence type="ECO:0000313" key="2">
    <source>
        <dbReference type="EMBL" id="KIM71878.1"/>
    </source>
</evidence>
<organism evidence="2 3">
    <name type="scientific">Piloderma croceum (strain F 1598)</name>
    <dbReference type="NCBI Taxonomy" id="765440"/>
    <lineage>
        <taxon>Eukaryota</taxon>
        <taxon>Fungi</taxon>
        <taxon>Dikarya</taxon>
        <taxon>Basidiomycota</taxon>
        <taxon>Agaricomycotina</taxon>
        <taxon>Agaricomycetes</taxon>
        <taxon>Agaricomycetidae</taxon>
        <taxon>Atheliales</taxon>
        <taxon>Atheliaceae</taxon>
        <taxon>Piloderma</taxon>
    </lineage>
</organism>
<accession>A0A0C3ADJ7</accession>
<proteinExistence type="predicted"/>
<feature type="compositionally biased region" description="Low complexity" evidence="1">
    <location>
        <begin position="204"/>
        <end position="213"/>
    </location>
</feature>
<protein>
    <submittedName>
        <fullName evidence="2">Uncharacterized protein</fullName>
    </submittedName>
</protein>
<sequence length="592" mass="64216">MTTSFNTFAHKCLTIDKLVGPVATTSTAARVSETAQAPDAIKSPESHGGEAEGGGQPECPPSSFSSEQHPAPDTSGASDAHIIAMDIDPIMPEVTTSEIDEALDTLMDVDVIPFTGDTSNAHTSLNADGRLKTNETPNANATPSTDITPNANVTPSADTTPNTNATLIADITANIPETANINEALHTDNAPTAPQAPNADKAPSSSDSTQGQSVSTVFMQTGANEPVPKRAPIRYINGILGLNNAGKHVFGKHDKENALHSKSKGKVGKAPKSNVGKRTLRSTEKRRSDSTMNTGNIVIWTGSSDHTGTDNRLDQDIVNNEKPANAPCQAASSLTGALPPLRSSDDSPISVESVSVALPMMSAATPPPDTDIPSVATPPNESTKLLNSKPVPEWMVDTQKRFELVFASPKLKPIIQMWFEYEALLGYPEDSRKIKLTNKSCPQQVSDSMQWHRLWDKAPPIDKASEFGATWKGWWMSLQPGWRVVDSWPFAQTGPIEEGWEALMKGGGNGFVLILLSLSWWMMRERHETRGMTESTTAFEDVQWALQQMLQILRVRRDRGEVEGQDMEDEGDMNTRPKKRCVSEVVKRHVPN</sequence>
<feature type="compositionally biased region" description="Polar residues" evidence="1">
    <location>
        <begin position="134"/>
        <end position="163"/>
    </location>
</feature>
<feature type="region of interest" description="Disordered" evidence="1">
    <location>
        <begin position="29"/>
        <end position="77"/>
    </location>
</feature>
<feature type="region of interest" description="Disordered" evidence="1">
    <location>
        <begin position="366"/>
        <end position="386"/>
    </location>
</feature>
<feature type="region of interest" description="Disordered" evidence="1">
    <location>
        <begin position="188"/>
        <end position="213"/>
    </location>
</feature>
<reference evidence="2 3" key="1">
    <citation type="submission" date="2014-04" db="EMBL/GenBank/DDBJ databases">
        <authorList>
            <consortium name="DOE Joint Genome Institute"/>
            <person name="Kuo A."/>
            <person name="Tarkka M."/>
            <person name="Buscot F."/>
            <person name="Kohler A."/>
            <person name="Nagy L.G."/>
            <person name="Floudas D."/>
            <person name="Copeland A."/>
            <person name="Barry K.W."/>
            <person name="Cichocki N."/>
            <person name="Veneault-Fourrey C."/>
            <person name="LaButti K."/>
            <person name="Lindquist E.A."/>
            <person name="Lipzen A."/>
            <person name="Lundell T."/>
            <person name="Morin E."/>
            <person name="Murat C."/>
            <person name="Sun H."/>
            <person name="Tunlid A."/>
            <person name="Henrissat B."/>
            <person name="Grigoriev I.V."/>
            <person name="Hibbett D.S."/>
            <person name="Martin F."/>
            <person name="Nordberg H.P."/>
            <person name="Cantor M.N."/>
            <person name="Hua S.X."/>
        </authorList>
    </citation>
    <scope>NUCLEOTIDE SEQUENCE [LARGE SCALE GENOMIC DNA]</scope>
    <source>
        <strain evidence="2 3">F 1598</strain>
    </source>
</reference>
<feature type="region of interest" description="Disordered" evidence="1">
    <location>
        <begin position="117"/>
        <end position="163"/>
    </location>
</feature>
<evidence type="ECO:0000256" key="1">
    <source>
        <dbReference type="SAM" id="MobiDB-lite"/>
    </source>
</evidence>
<evidence type="ECO:0000313" key="3">
    <source>
        <dbReference type="Proteomes" id="UP000054166"/>
    </source>
</evidence>
<dbReference type="AlphaFoldDB" id="A0A0C3ADJ7"/>
<dbReference type="InParanoid" id="A0A0C3ADJ7"/>
<feature type="region of interest" description="Disordered" evidence="1">
    <location>
        <begin position="256"/>
        <end position="290"/>
    </location>
</feature>
<dbReference type="OrthoDB" id="2803783at2759"/>
<feature type="compositionally biased region" description="Polar residues" evidence="1">
    <location>
        <begin position="377"/>
        <end position="386"/>
    </location>
</feature>
<gene>
    <name evidence="2" type="ORF">PILCRDRAFT_16646</name>
</gene>
<dbReference type="EMBL" id="KN833195">
    <property type="protein sequence ID" value="KIM71878.1"/>
    <property type="molecule type" value="Genomic_DNA"/>
</dbReference>
<feature type="compositionally biased region" description="Polar residues" evidence="1">
    <location>
        <begin position="117"/>
        <end position="126"/>
    </location>
</feature>
<keyword evidence="3" id="KW-1185">Reference proteome</keyword>
<reference evidence="3" key="2">
    <citation type="submission" date="2015-01" db="EMBL/GenBank/DDBJ databases">
        <title>Evolutionary Origins and Diversification of the Mycorrhizal Mutualists.</title>
        <authorList>
            <consortium name="DOE Joint Genome Institute"/>
            <consortium name="Mycorrhizal Genomics Consortium"/>
            <person name="Kohler A."/>
            <person name="Kuo A."/>
            <person name="Nagy L.G."/>
            <person name="Floudas D."/>
            <person name="Copeland A."/>
            <person name="Barry K.W."/>
            <person name="Cichocki N."/>
            <person name="Veneault-Fourrey C."/>
            <person name="LaButti K."/>
            <person name="Lindquist E.A."/>
            <person name="Lipzen A."/>
            <person name="Lundell T."/>
            <person name="Morin E."/>
            <person name="Murat C."/>
            <person name="Riley R."/>
            <person name="Ohm R."/>
            <person name="Sun H."/>
            <person name="Tunlid A."/>
            <person name="Henrissat B."/>
            <person name="Grigoriev I.V."/>
            <person name="Hibbett D.S."/>
            <person name="Martin F."/>
        </authorList>
    </citation>
    <scope>NUCLEOTIDE SEQUENCE [LARGE SCALE GENOMIC DNA]</scope>
    <source>
        <strain evidence="3">F 1598</strain>
    </source>
</reference>
<dbReference type="Proteomes" id="UP000054166">
    <property type="component" value="Unassembled WGS sequence"/>
</dbReference>
<name>A0A0C3ADJ7_PILCF</name>
<dbReference type="HOGENOM" id="CLU_460873_0_0_1"/>